<dbReference type="AlphaFoldDB" id="A0A9P6JFQ8"/>
<evidence type="ECO:0000313" key="2">
    <source>
        <dbReference type="EMBL" id="KAF9971188.1"/>
    </source>
</evidence>
<dbReference type="EMBL" id="JAAAHW010004847">
    <property type="protein sequence ID" value="KAF9971188.1"/>
    <property type="molecule type" value="Genomic_DNA"/>
</dbReference>
<name>A0A9P6JFQ8_9FUNG</name>
<organism evidence="2 3">
    <name type="scientific">Modicella reniformis</name>
    <dbReference type="NCBI Taxonomy" id="1440133"/>
    <lineage>
        <taxon>Eukaryota</taxon>
        <taxon>Fungi</taxon>
        <taxon>Fungi incertae sedis</taxon>
        <taxon>Mucoromycota</taxon>
        <taxon>Mortierellomycotina</taxon>
        <taxon>Mortierellomycetes</taxon>
        <taxon>Mortierellales</taxon>
        <taxon>Mortierellaceae</taxon>
        <taxon>Modicella</taxon>
    </lineage>
</organism>
<accession>A0A9P6JFQ8</accession>
<keyword evidence="1" id="KW-0812">Transmembrane</keyword>
<evidence type="ECO:0000313" key="3">
    <source>
        <dbReference type="Proteomes" id="UP000749646"/>
    </source>
</evidence>
<feature type="transmembrane region" description="Helical" evidence="1">
    <location>
        <begin position="58"/>
        <end position="77"/>
    </location>
</feature>
<proteinExistence type="predicted"/>
<keyword evidence="1" id="KW-0472">Membrane</keyword>
<reference evidence="2" key="1">
    <citation type="journal article" date="2020" name="Fungal Divers.">
        <title>Resolving the Mortierellaceae phylogeny through synthesis of multi-gene phylogenetics and phylogenomics.</title>
        <authorList>
            <person name="Vandepol N."/>
            <person name="Liber J."/>
            <person name="Desiro A."/>
            <person name="Na H."/>
            <person name="Kennedy M."/>
            <person name="Barry K."/>
            <person name="Grigoriev I.V."/>
            <person name="Miller A.N."/>
            <person name="O'Donnell K."/>
            <person name="Stajich J.E."/>
            <person name="Bonito G."/>
        </authorList>
    </citation>
    <scope>NUCLEOTIDE SEQUENCE</scope>
    <source>
        <strain evidence="2">MES-2147</strain>
    </source>
</reference>
<keyword evidence="1" id="KW-1133">Transmembrane helix</keyword>
<comment type="caution">
    <text evidence="2">The sequence shown here is derived from an EMBL/GenBank/DDBJ whole genome shotgun (WGS) entry which is preliminary data.</text>
</comment>
<keyword evidence="3" id="KW-1185">Reference proteome</keyword>
<evidence type="ECO:0000256" key="1">
    <source>
        <dbReference type="SAM" id="Phobius"/>
    </source>
</evidence>
<dbReference type="OrthoDB" id="196103at2759"/>
<protein>
    <submittedName>
        <fullName evidence="2">Uncharacterized protein</fullName>
    </submittedName>
</protein>
<gene>
    <name evidence="2" type="ORF">BGZ65_010580</name>
</gene>
<sequence>MGALTNDTNQAARFAGFYKFVQNLGGVLAPVVQTSVIGNAPSSGHNALNATSRGMGEIIICVVLVFLGVIGGIPVAFKAVKDHTVEEGDEVAGEKHDATFEDVKE</sequence>
<dbReference type="Proteomes" id="UP000749646">
    <property type="component" value="Unassembled WGS sequence"/>
</dbReference>